<dbReference type="Proteomes" id="UP000253426">
    <property type="component" value="Unassembled WGS sequence"/>
</dbReference>
<reference evidence="2 3" key="1">
    <citation type="submission" date="2018-06" db="EMBL/GenBank/DDBJ databases">
        <title>Genomic Encyclopedia of Type Strains, Phase IV (KMG-IV): sequencing the most valuable type-strain genomes for metagenomic binning, comparative biology and taxonomic classification.</title>
        <authorList>
            <person name="Goeker M."/>
        </authorList>
    </citation>
    <scope>NUCLEOTIDE SEQUENCE [LARGE SCALE GENOMIC DNA]</scope>
    <source>
        <strain evidence="2 3">DSM 25532</strain>
    </source>
</reference>
<keyword evidence="1" id="KW-0812">Transmembrane</keyword>
<evidence type="ECO:0000313" key="3">
    <source>
        <dbReference type="Proteomes" id="UP000253426"/>
    </source>
</evidence>
<gene>
    <name evidence="2" type="ORF">DES53_11632</name>
</gene>
<feature type="transmembrane region" description="Helical" evidence="1">
    <location>
        <begin position="126"/>
        <end position="143"/>
    </location>
</feature>
<dbReference type="OrthoDB" id="195171at2"/>
<organism evidence="2 3">
    <name type="scientific">Roseimicrobium gellanilyticum</name>
    <dbReference type="NCBI Taxonomy" id="748857"/>
    <lineage>
        <taxon>Bacteria</taxon>
        <taxon>Pseudomonadati</taxon>
        <taxon>Verrucomicrobiota</taxon>
        <taxon>Verrucomicrobiia</taxon>
        <taxon>Verrucomicrobiales</taxon>
        <taxon>Verrucomicrobiaceae</taxon>
        <taxon>Roseimicrobium</taxon>
    </lineage>
</organism>
<comment type="caution">
    <text evidence="2">The sequence shown here is derived from an EMBL/GenBank/DDBJ whole genome shotgun (WGS) entry which is preliminary data.</text>
</comment>
<dbReference type="EMBL" id="QNRR01000016">
    <property type="protein sequence ID" value="RBP36593.1"/>
    <property type="molecule type" value="Genomic_DNA"/>
</dbReference>
<keyword evidence="3" id="KW-1185">Reference proteome</keyword>
<proteinExistence type="predicted"/>
<evidence type="ECO:0000313" key="2">
    <source>
        <dbReference type="EMBL" id="RBP36593.1"/>
    </source>
</evidence>
<evidence type="ECO:0000256" key="1">
    <source>
        <dbReference type="SAM" id="Phobius"/>
    </source>
</evidence>
<protein>
    <submittedName>
        <fullName evidence="2">DoxX-like protein</fullName>
    </submittedName>
</protein>
<accession>A0A366H5U9</accession>
<keyword evidence="1" id="KW-1133">Transmembrane helix</keyword>
<dbReference type="RefSeq" id="WP_113961829.1">
    <property type="nucleotide sequence ID" value="NZ_QNRR01000016.1"/>
</dbReference>
<sequence>MSEESNDRSFRLDLAFAHLLLRLWVAERLIMAGVDKFRKGATADGATFNMENYKAKSAQIADLMASNSFLPKWMCEQYAMGIGFALLGVGAWVLIGLFTEFSLLAAGLVFLSLGFGLAALPDDTEVVYIGVSILITATALMTAKAKQISLDGLLFRRKAD</sequence>
<keyword evidence="1" id="KW-0472">Membrane</keyword>
<feature type="transmembrane region" description="Helical" evidence="1">
    <location>
        <begin position="78"/>
        <end position="98"/>
    </location>
</feature>
<dbReference type="AlphaFoldDB" id="A0A366H5U9"/>
<name>A0A366H5U9_9BACT</name>